<dbReference type="SUPFAM" id="SSF52096">
    <property type="entry name" value="ClpP/crotonase"/>
    <property type="match status" value="2"/>
</dbReference>
<gene>
    <name evidence="3" type="ORF">MNBD_CHLOROFLEXI01-5352</name>
</gene>
<organism evidence="3">
    <name type="scientific">hydrothermal vent metagenome</name>
    <dbReference type="NCBI Taxonomy" id="652676"/>
    <lineage>
        <taxon>unclassified sequences</taxon>
        <taxon>metagenomes</taxon>
        <taxon>ecological metagenomes</taxon>
    </lineage>
</organism>
<proteinExistence type="predicted"/>
<keyword evidence="3" id="KW-0808">Transferase</keyword>
<dbReference type="PROSITE" id="PS50980">
    <property type="entry name" value="COA_CT_NTER"/>
    <property type="match status" value="1"/>
</dbReference>
<dbReference type="GO" id="GO:0016740">
    <property type="term" value="F:transferase activity"/>
    <property type="evidence" value="ECO:0007669"/>
    <property type="project" value="UniProtKB-KW"/>
</dbReference>
<evidence type="ECO:0000259" key="1">
    <source>
        <dbReference type="PROSITE" id="PS50980"/>
    </source>
</evidence>
<dbReference type="Pfam" id="PF01039">
    <property type="entry name" value="Carboxyl_trans"/>
    <property type="match status" value="1"/>
</dbReference>
<dbReference type="GO" id="GO:0004485">
    <property type="term" value="F:methylcrotonoyl-CoA carboxylase activity"/>
    <property type="evidence" value="ECO:0007669"/>
    <property type="project" value="UniProtKB-EC"/>
</dbReference>
<dbReference type="PROSITE" id="PS50989">
    <property type="entry name" value="COA_CT_CTER"/>
    <property type="match status" value="1"/>
</dbReference>
<reference evidence="3" key="1">
    <citation type="submission" date="2018-06" db="EMBL/GenBank/DDBJ databases">
        <authorList>
            <person name="Zhirakovskaya E."/>
        </authorList>
    </citation>
    <scope>NUCLEOTIDE SEQUENCE</scope>
</reference>
<name>A0A3B0WE65_9ZZZZ</name>
<protein>
    <submittedName>
        <fullName evidence="3">Methylcrotonyl-CoA carboxylase carboxyl transferase subunit</fullName>
        <ecNumber evidence="3">6.4.1.4</ecNumber>
    </submittedName>
</protein>
<dbReference type="PANTHER" id="PTHR22855">
    <property type="entry name" value="ACETYL, PROPIONYL, PYRUVATE, AND GLUTACONYL CARBOXYLASE-RELATED"/>
    <property type="match status" value="1"/>
</dbReference>
<dbReference type="Gene3D" id="3.90.226.10">
    <property type="entry name" value="2-enoyl-CoA Hydratase, Chain A, domain 1"/>
    <property type="match status" value="2"/>
</dbReference>
<feature type="domain" description="CoA carboxyltransferase C-terminal" evidence="2">
    <location>
        <begin position="284"/>
        <end position="524"/>
    </location>
</feature>
<evidence type="ECO:0000259" key="2">
    <source>
        <dbReference type="PROSITE" id="PS50989"/>
    </source>
</evidence>
<dbReference type="InterPro" id="IPR011762">
    <property type="entry name" value="COA_CT_N"/>
</dbReference>
<evidence type="ECO:0000313" key="3">
    <source>
        <dbReference type="EMBL" id="VAW42876.1"/>
    </source>
</evidence>
<dbReference type="FunFam" id="3.90.226.10:FF:000030">
    <property type="entry name" value="Acetyl-CoA carboxylase carboxyltransferase subunit"/>
    <property type="match status" value="1"/>
</dbReference>
<dbReference type="EMBL" id="UOEU01000978">
    <property type="protein sequence ID" value="VAW42876.1"/>
    <property type="molecule type" value="Genomic_DNA"/>
</dbReference>
<dbReference type="EC" id="6.4.1.4" evidence="3"/>
<feature type="domain" description="CoA carboxyltransferase N-terminal" evidence="1">
    <location>
        <begin position="21"/>
        <end position="275"/>
    </location>
</feature>
<sequence length="537" mass="58254">MDQLKSSLNVRSEEYKTNRTAMLKLVEIFEARQEQVRAGGGERGVKKFRKLGKLLPRERLELLLDPGTPFLELSSLAAWGMYNDEAPAALQIAGIGIVSGVECLLMLNDATAKGGAVYPMSLNKTLRAQTIAAENRLPVISCVESAGANLLYQDEIFNLGGRTFANQARLSAVGIPQIALVFGSSTAGGAYVPGMSDYTVFVRGKATAYLGGPPLVKMAIGEEVDDETLGGAEMHAQVSGLSDYLAEDDADALRIGRFIISHLNQQKPTVCLNRRQAPRDPAYDPDELLGIIPADPRIPFDIREVIARLVDGSEFLEFKPEYGATLVTGHAHLNGWPVGILGNNGILFSESAHKATQFIQLCNQSRTPLIYLQNITGFMVGTAVERGGIIKHGSQMIHAVATSSVPQFSIIVGGSYGAGNYAMCGRSFDPRFLWSWPNSRVAVMGGEQAAGVMGIVQETAAKRRGIEPDATTIQAMQMMTRQKFEQESDPYYGSARLWDDGIIDPRDTRRALSVGLSVAHNVDFISPGQPHYGVFRM</sequence>
<dbReference type="AlphaFoldDB" id="A0A3B0WE65"/>
<dbReference type="FunFam" id="3.90.226.10:FF:000021">
    <property type="entry name" value="Acetyl-CoA carboxylase carboxyltransferase subunit"/>
    <property type="match status" value="1"/>
</dbReference>
<dbReference type="InterPro" id="IPR011763">
    <property type="entry name" value="COA_CT_C"/>
</dbReference>
<dbReference type="InterPro" id="IPR034733">
    <property type="entry name" value="AcCoA_carboxyl_beta"/>
</dbReference>
<dbReference type="InterPro" id="IPR029045">
    <property type="entry name" value="ClpP/crotonase-like_dom_sf"/>
</dbReference>
<dbReference type="PANTHER" id="PTHR22855:SF46">
    <property type="entry name" value="METHYLCROTONOYL-COA CARBOXYLASE"/>
    <property type="match status" value="1"/>
</dbReference>
<accession>A0A3B0WE65</accession>
<dbReference type="InterPro" id="IPR045190">
    <property type="entry name" value="MCCB/AccD1-like"/>
</dbReference>
<keyword evidence="3" id="KW-0436">Ligase</keyword>